<protein>
    <submittedName>
        <fullName evidence="1">Uncharacterized protein</fullName>
    </submittedName>
</protein>
<comment type="caution">
    <text evidence="1">The sequence shown here is derived from an EMBL/GenBank/DDBJ whole genome shotgun (WGS) entry which is preliminary data.</text>
</comment>
<proteinExistence type="predicted"/>
<keyword evidence="2" id="KW-1185">Reference proteome</keyword>
<accession>A0A316A4Q8</accession>
<evidence type="ECO:0000313" key="1">
    <source>
        <dbReference type="EMBL" id="PWJ44747.1"/>
    </source>
</evidence>
<reference evidence="1 2" key="1">
    <citation type="submission" date="2018-03" db="EMBL/GenBank/DDBJ databases">
        <title>Genomic Encyclopedia of Archaeal and Bacterial Type Strains, Phase II (KMG-II): from individual species to whole genera.</title>
        <authorList>
            <person name="Goeker M."/>
        </authorList>
    </citation>
    <scope>NUCLEOTIDE SEQUENCE [LARGE SCALE GENOMIC DNA]</scope>
    <source>
        <strain evidence="1 2">DSM 28229</strain>
    </source>
</reference>
<dbReference type="RefSeq" id="WP_109616220.1">
    <property type="nucleotide sequence ID" value="NZ_QGDO01000001.1"/>
</dbReference>
<dbReference type="EMBL" id="QGDO01000001">
    <property type="protein sequence ID" value="PWJ44747.1"/>
    <property type="molecule type" value="Genomic_DNA"/>
</dbReference>
<gene>
    <name evidence="1" type="ORF">BC781_1011118</name>
</gene>
<name>A0A316A4Q8_SEDFL</name>
<organism evidence="1 2">
    <name type="scientific">Sediminitomix flava</name>
    <dbReference type="NCBI Taxonomy" id="379075"/>
    <lineage>
        <taxon>Bacteria</taxon>
        <taxon>Pseudomonadati</taxon>
        <taxon>Bacteroidota</taxon>
        <taxon>Cytophagia</taxon>
        <taxon>Cytophagales</taxon>
        <taxon>Flammeovirgaceae</taxon>
        <taxon>Sediminitomix</taxon>
    </lineage>
</organism>
<dbReference type="AlphaFoldDB" id="A0A316A4Q8"/>
<dbReference type="OrthoDB" id="9841782at2"/>
<sequence length="136" mass="16202">MSNEDDYQTYKEVGSICFKNHTIEIDDITFALNQLDELKFKVAGYNGQGNAYSKVIHDGSRNFISFNQNGETHIFQFLLLYQDQVKQLKEILQLYYDQELTIIEYYQGNRSYLLNKNLSYNEIQLLKTRFNIEMWI</sequence>
<dbReference type="Proteomes" id="UP000245535">
    <property type="component" value="Unassembled WGS sequence"/>
</dbReference>
<evidence type="ECO:0000313" key="2">
    <source>
        <dbReference type="Proteomes" id="UP000245535"/>
    </source>
</evidence>